<dbReference type="EMBL" id="CP000919">
    <property type="protein sequence ID" value="ACO18265.1"/>
    <property type="molecule type" value="Genomic_DNA"/>
</dbReference>
<protein>
    <submittedName>
        <fullName evidence="1">Uncharacterized protein</fullName>
    </submittedName>
</protein>
<evidence type="ECO:0000313" key="2">
    <source>
        <dbReference type="Proteomes" id="UP000002206"/>
    </source>
</evidence>
<evidence type="ECO:0000313" key="1">
    <source>
        <dbReference type="EMBL" id="ACO18265.1"/>
    </source>
</evidence>
<gene>
    <name evidence="1" type="ordered locus">SPJ_0294</name>
</gene>
<organism evidence="1 2">
    <name type="scientific">Streptococcus pneumoniae (strain JJA)</name>
    <dbReference type="NCBI Taxonomy" id="488222"/>
    <lineage>
        <taxon>Bacteria</taxon>
        <taxon>Bacillati</taxon>
        <taxon>Bacillota</taxon>
        <taxon>Bacilli</taxon>
        <taxon>Lactobacillales</taxon>
        <taxon>Streptococcaceae</taxon>
        <taxon>Streptococcus</taxon>
    </lineage>
</organism>
<accession>C1CC75</accession>
<reference evidence="2" key="1">
    <citation type="journal article" date="2010" name="Genome Biol.">
        <title>Structure and dynamics of the pan-genome of Streptococcus pneumoniae and closely related species.</title>
        <authorList>
            <person name="Donati C."/>
            <person name="Hiller N.L."/>
            <person name="Tettelin H."/>
            <person name="Muzzi A."/>
            <person name="Croucher N.J."/>
            <person name="Angiuoli S.V."/>
            <person name="Oggioni M."/>
            <person name="Dunning Hotopp J.C."/>
            <person name="Hu F.Z."/>
            <person name="Riley D.R."/>
            <person name="Covacci A."/>
            <person name="Mitchell T.J."/>
            <person name="Bentley S.D."/>
            <person name="Kilian M."/>
            <person name="Ehrlich G.D."/>
            <person name="Rappuoli R."/>
            <person name="Moxon E.R."/>
            <person name="Masignani V."/>
        </authorList>
    </citation>
    <scope>NUCLEOTIDE SEQUENCE [LARGE SCALE GENOMIC DNA]</scope>
    <source>
        <strain evidence="2">JJA</strain>
    </source>
</reference>
<name>C1CC75_STRZJ</name>
<dbReference type="KEGG" id="sjj:SPJ_0294"/>
<dbReference type="AlphaFoldDB" id="C1CC75"/>
<proteinExistence type="predicted"/>
<dbReference type="HOGENOM" id="CLU_3158425_0_0_9"/>
<dbReference type="Proteomes" id="UP000002206">
    <property type="component" value="Chromosome"/>
</dbReference>
<sequence length="48" mass="5664">MKLTWFEEIFEEYDQLASWSLCSFHSLINQLIDCSTFCLQNLGKGFLL</sequence>